<reference evidence="2" key="1">
    <citation type="journal article" date="2014" name="Front. Microbiol.">
        <title>High frequency of phylogenetically diverse reductive dehalogenase-homologous genes in deep subseafloor sedimentary metagenomes.</title>
        <authorList>
            <person name="Kawai M."/>
            <person name="Futagami T."/>
            <person name="Toyoda A."/>
            <person name="Takaki Y."/>
            <person name="Nishi S."/>
            <person name="Hori S."/>
            <person name="Arai W."/>
            <person name="Tsubouchi T."/>
            <person name="Morono Y."/>
            <person name="Uchiyama I."/>
            <person name="Ito T."/>
            <person name="Fujiyama A."/>
            <person name="Inagaki F."/>
            <person name="Takami H."/>
        </authorList>
    </citation>
    <scope>NUCLEOTIDE SEQUENCE</scope>
    <source>
        <strain evidence="2">Expedition CK06-06</strain>
    </source>
</reference>
<gene>
    <name evidence="2" type="ORF">S12H4_57942</name>
</gene>
<keyword evidence="1" id="KW-1133">Transmembrane helix</keyword>
<accession>X1V5B4</accession>
<dbReference type="Gene3D" id="2.60.40.1120">
    <property type="entry name" value="Carboxypeptidase-like, regulatory domain"/>
    <property type="match status" value="1"/>
</dbReference>
<dbReference type="Pfam" id="PF13620">
    <property type="entry name" value="CarboxypepD_reg"/>
    <property type="match status" value="1"/>
</dbReference>
<evidence type="ECO:0000256" key="1">
    <source>
        <dbReference type="SAM" id="Phobius"/>
    </source>
</evidence>
<dbReference type="EMBL" id="BARW01037553">
    <property type="protein sequence ID" value="GAJ24914.1"/>
    <property type="molecule type" value="Genomic_DNA"/>
</dbReference>
<dbReference type="InterPro" id="IPR013784">
    <property type="entry name" value="Carb-bd-like_fold"/>
</dbReference>
<feature type="transmembrane region" description="Helical" evidence="1">
    <location>
        <begin position="98"/>
        <end position="118"/>
    </location>
</feature>
<keyword evidence="1" id="KW-0472">Membrane</keyword>
<dbReference type="SUPFAM" id="SSF49452">
    <property type="entry name" value="Starch-binding domain-like"/>
    <property type="match status" value="1"/>
</dbReference>
<organism evidence="2">
    <name type="scientific">marine sediment metagenome</name>
    <dbReference type="NCBI Taxonomy" id="412755"/>
    <lineage>
        <taxon>unclassified sequences</taxon>
        <taxon>metagenomes</taxon>
        <taxon>ecological metagenomes</taxon>
    </lineage>
</organism>
<keyword evidence="1" id="KW-0812">Transmembrane</keyword>
<evidence type="ECO:0000313" key="2">
    <source>
        <dbReference type="EMBL" id="GAJ24914.1"/>
    </source>
</evidence>
<sequence length="124" mass="12558">TLFIAGVLPEAFGSIGGRVTDAKTGDPIEGAVVWMAGQSGTTDSSGDYIIGDVPVGTWTAAAGAEGYESAQKSIEVSEGVTTTVDFILEPSKVGIPDWLIVGGAIGGLAAAAGGAYYYQKKKRT</sequence>
<feature type="non-terminal residue" evidence="2">
    <location>
        <position position="1"/>
    </location>
</feature>
<protein>
    <recommendedName>
        <fullName evidence="3">Carboxypeptidase regulatory-like domain-containing protein</fullName>
    </recommendedName>
</protein>
<dbReference type="GO" id="GO:0030246">
    <property type="term" value="F:carbohydrate binding"/>
    <property type="evidence" value="ECO:0007669"/>
    <property type="project" value="InterPro"/>
</dbReference>
<proteinExistence type="predicted"/>
<name>X1V5B4_9ZZZZ</name>
<dbReference type="AlphaFoldDB" id="X1V5B4"/>
<evidence type="ECO:0008006" key="3">
    <source>
        <dbReference type="Google" id="ProtNLM"/>
    </source>
</evidence>
<comment type="caution">
    <text evidence="2">The sequence shown here is derived from an EMBL/GenBank/DDBJ whole genome shotgun (WGS) entry which is preliminary data.</text>
</comment>